<dbReference type="OrthoDB" id="49395at2759"/>
<feature type="compositionally biased region" description="Basic and acidic residues" evidence="5">
    <location>
        <begin position="770"/>
        <end position="780"/>
    </location>
</feature>
<keyword evidence="3 4" id="KW-0175">Coiled coil</keyword>
<dbReference type="GO" id="GO:0005815">
    <property type="term" value="C:microtubule organizing center"/>
    <property type="evidence" value="ECO:0007669"/>
    <property type="project" value="TreeGrafter"/>
</dbReference>
<feature type="compositionally biased region" description="Polar residues" evidence="5">
    <location>
        <begin position="781"/>
        <end position="795"/>
    </location>
</feature>
<feature type="coiled-coil region" evidence="4">
    <location>
        <begin position="190"/>
        <end position="725"/>
    </location>
</feature>
<dbReference type="EMBL" id="CCKQ01015915">
    <property type="protein sequence ID" value="CDW87765.1"/>
    <property type="molecule type" value="Genomic_DNA"/>
</dbReference>
<dbReference type="GO" id="GO:0031122">
    <property type="term" value="P:cytoplasmic microtubule organization"/>
    <property type="evidence" value="ECO:0007669"/>
    <property type="project" value="TreeGrafter"/>
</dbReference>
<dbReference type="PANTHER" id="PTHR18947">
    <property type="entry name" value="HOOK PROTEINS"/>
    <property type="match status" value="1"/>
</dbReference>
<evidence type="ECO:0000313" key="7">
    <source>
        <dbReference type="EMBL" id="CDW87765.1"/>
    </source>
</evidence>
<dbReference type="InterPro" id="IPR043936">
    <property type="entry name" value="HOOK_N"/>
</dbReference>
<organism evidence="7 8">
    <name type="scientific">Stylonychia lemnae</name>
    <name type="common">Ciliate</name>
    <dbReference type="NCBI Taxonomy" id="5949"/>
    <lineage>
        <taxon>Eukaryota</taxon>
        <taxon>Sar</taxon>
        <taxon>Alveolata</taxon>
        <taxon>Ciliophora</taxon>
        <taxon>Intramacronucleata</taxon>
        <taxon>Spirotrichea</taxon>
        <taxon>Stichotrichia</taxon>
        <taxon>Sporadotrichida</taxon>
        <taxon>Oxytrichidae</taxon>
        <taxon>Stylonychinae</taxon>
        <taxon>Stylonychia</taxon>
    </lineage>
</organism>
<dbReference type="GO" id="GO:0005737">
    <property type="term" value="C:cytoplasm"/>
    <property type="evidence" value="ECO:0007669"/>
    <property type="project" value="UniProtKB-SubCell"/>
</dbReference>
<protein>
    <submittedName>
        <fullName evidence="7">Protein hook homolog 1</fullName>
    </submittedName>
</protein>
<evidence type="ECO:0000256" key="4">
    <source>
        <dbReference type="SAM" id="Coils"/>
    </source>
</evidence>
<dbReference type="InParanoid" id="A0A078AZ90"/>
<proteinExistence type="predicted"/>
<keyword evidence="8" id="KW-1185">Reference proteome</keyword>
<evidence type="ECO:0000256" key="3">
    <source>
        <dbReference type="ARBA" id="ARBA00023054"/>
    </source>
</evidence>
<dbReference type="SUPFAM" id="SSF116907">
    <property type="entry name" value="Hook domain"/>
    <property type="match status" value="1"/>
</dbReference>
<evidence type="ECO:0000259" key="6">
    <source>
        <dbReference type="Pfam" id="PF19047"/>
    </source>
</evidence>
<name>A0A078AZ90_STYLE</name>
<evidence type="ECO:0000256" key="1">
    <source>
        <dbReference type="ARBA" id="ARBA00004496"/>
    </source>
</evidence>
<dbReference type="CDD" id="cd22211">
    <property type="entry name" value="HkD_SF"/>
    <property type="match status" value="1"/>
</dbReference>
<gene>
    <name evidence="7" type="primary">Contig1126.g1222</name>
    <name evidence="7" type="ORF">STYLEM_16877</name>
</gene>
<dbReference type="Gene3D" id="1.10.418.10">
    <property type="entry name" value="Calponin-like domain"/>
    <property type="match status" value="1"/>
</dbReference>
<dbReference type="GO" id="GO:0008017">
    <property type="term" value="F:microtubule binding"/>
    <property type="evidence" value="ECO:0007669"/>
    <property type="project" value="TreeGrafter"/>
</dbReference>
<reference evidence="7 8" key="1">
    <citation type="submission" date="2014-06" db="EMBL/GenBank/DDBJ databases">
        <authorList>
            <person name="Swart Estienne"/>
        </authorList>
    </citation>
    <scope>NUCLEOTIDE SEQUENCE [LARGE SCALE GENOMIC DNA]</scope>
    <source>
        <strain evidence="7 8">130c</strain>
    </source>
</reference>
<dbReference type="Proteomes" id="UP000039865">
    <property type="component" value="Unassembled WGS sequence"/>
</dbReference>
<dbReference type="AlphaFoldDB" id="A0A078AZ90"/>
<dbReference type="GO" id="GO:0051959">
    <property type="term" value="F:dynein light intermediate chain binding"/>
    <property type="evidence" value="ECO:0007669"/>
    <property type="project" value="TreeGrafter"/>
</dbReference>
<comment type="subcellular location">
    <subcellularLocation>
        <location evidence="1">Cytoplasm</location>
    </subcellularLocation>
</comment>
<dbReference type="Pfam" id="PF19047">
    <property type="entry name" value="HOOK_N"/>
    <property type="match status" value="1"/>
</dbReference>
<dbReference type="PANTHER" id="PTHR18947:SF28">
    <property type="entry name" value="GIRDIN, ISOFORM A"/>
    <property type="match status" value="1"/>
</dbReference>
<evidence type="ECO:0000256" key="2">
    <source>
        <dbReference type="ARBA" id="ARBA00022490"/>
    </source>
</evidence>
<dbReference type="InterPro" id="IPR036872">
    <property type="entry name" value="CH_dom_sf"/>
</dbReference>
<dbReference type="OMA" id="LICWINT"/>
<keyword evidence="2" id="KW-0963">Cytoplasm</keyword>
<feature type="domain" description="HOOK N-terminal" evidence="6">
    <location>
        <begin position="10"/>
        <end position="162"/>
    </location>
</feature>
<evidence type="ECO:0000313" key="8">
    <source>
        <dbReference type="Proteomes" id="UP000039865"/>
    </source>
</evidence>
<evidence type="ECO:0000256" key="5">
    <source>
        <dbReference type="SAM" id="MobiDB-lite"/>
    </source>
</evidence>
<accession>A0A078AZ90</accession>
<sequence length="795" mass="94770">MEQSQIQTEIETLIIWLNSFPHLTKKCQFMNTNELVDGIIILEVLSQMQIFRLKKVYRDGSIWPRELISYDECSFSKANFILINQGLTKFYKKYGCPALENIQRKDMINPDPNKFSQVHEILKILQLVLGVAVQCENKESLINDILQNLDEDTQSELMKQVQYVLQKYAPQSSQELSSISNIQEVSHNFSDNSNISMNELQHTVERLELQNKNCLKTLHDFEQENASLKIQYEEALKEIDSLKSQIVKQTITKKTLNLQKTLEDLQLEHGDLEHKLDKIREFETQIEMKNQKIFEHQKNYDRLKKEFEMEKTQMLEELDIEKEKGLQMQKMEMQLQIYRKKAEDYNQLLQLCEQKDQKVRELELTISQQEQELNNKKQLEDQLKFVREELSKEKSRISQFEINVQSREDQISDLQKEIKLMKKKEEINLDKIRQLQDEIEDQKIRDNSSSLNDTSDNLQQSMISDLELRLKSLEQENEMLRLNNGAQINQKLFEIDQQLQEELRVKNMLQQQLEQQQRRYKKLEDENENLRLDFETQRMNSNQASSKQSEFALLKDEKIKISQSLQQALQKVKELETNSSQIQVLYQQRDQTLQEMKTLYQEKNQLIDEMLKLKDELNNTKSELAEQKMKEKYFEKEKQLLEQQLKNAPQADKANQEVQLLKQKMKQLEQQNKEKEQVLIKQLSNIKHDRERDLSEMKGQYEKEIRQLNNTIEALNNEVSNESRLRFEVENGYDRFYELMASLLNNLGERLIMMQKDMLSQGKWNNQTELSHRSNSDNENRYLSTKKANTYKTFH</sequence>
<dbReference type="GO" id="GO:0030705">
    <property type="term" value="P:cytoskeleton-dependent intracellular transport"/>
    <property type="evidence" value="ECO:0007669"/>
    <property type="project" value="InterPro"/>
</dbReference>
<feature type="region of interest" description="Disordered" evidence="5">
    <location>
        <begin position="766"/>
        <end position="795"/>
    </location>
</feature>